<name>A0ACA9KHI4_9GLOM</name>
<protein>
    <submittedName>
        <fullName evidence="1">6953_t:CDS:1</fullName>
    </submittedName>
</protein>
<evidence type="ECO:0000313" key="1">
    <source>
        <dbReference type="EMBL" id="CAG8472059.1"/>
    </source>
</evidence>
<accession>A0ACA9KHI4</accession>
<reference evidence="1" key="1">
    <citation type="submission" date="2021-06" db="EMBL/GenBank/DDBJ databases">
        <authorList>
            <person name="Kallberg Y."/>
            <person name="Tangrot J."/>
            <person name="Rosling A."/>
        </authorList>
    </citation>
    <scope>NUCLEOTIDE SEQUENCE</scope>
    <source>
        <strain evidence="1">MA461A</strain>
    </source>
</reference>
<sequence>DVLILLEPIEATTKLFSTILYLTIDNIRLVFFGIQDFLDKYIGQEEFS</sequence>
<organism evidence="1 2">
    <name type="scientific">Racocetra persica</name>
    <dbReference type="NCBI Taxonomy" id="160502"/>
    <lineage>
        <taxon>Eukaryota</taxon>
        <taxon>Fungi</taxon>
        <taxon>Fungi incertae sedis</taxon>
        <taxon>Mucoromycota</taxon>
        <taxon>Glomeromycotina</taxon>
        <taxon>Glomeromycetes</taxon>
        <taxon>Diversisporales</taxon>
        <taxon>Gigasporaceae</taxon>
        <taxon>Racocetra</taxon>
    </lineage>
</organism>
<feature type="non-terminal residue" evidence="1">
    <location>
        <position position="1"/>
    </location>
</feature>
<dbReference type="Proteomes" id="UP000789920">
    <property type="component" value="Unassembled WGS sequence"/>
</dbReference>
<keyword evidence="2" id="KW-1185">Reference proteome</keyword>
<comment type="caution">
    <text evidence="1">The sequence shown here is derived from an EMBL/GenBank/DDBJ whole genome shotgun (WGS) entry which is preliminary data.</text>
</comment>
<dbReference type="EMBL" id="CAJVQC010000487">
    <property type="protein sequence ID" value="CAG8472059.1"/>
    <property type="molecule type" value="Genomic_DNA"/>
</dbReference>
<proteinExistence type="predicted"/>
<evidence type="ECO:0000313" key="2">
    <source>
        <dbReference type="Proteomes" id="UP000789920"/>
    </source>
</evidence>
<gene>
    <name evidence="1" type="ORF">RPERSI_LOCUS626</name>
</gene>